<gene>
    <name evidence="1" type="ORF">CJ030_MR1G003744</name>
</gene>
<accession>A0A6A1WLW9</accession>
<evidence type="ECO:0000313" key="2">
    <source>
        <dbReference type="Proteomes" id="UP000516437"/>
    </source>
</evidence>
<evidence type="ECO:0000313" key="1">
    <source>
        <dbReference type="EMBL" id="KAB1226279.1"/>
    </source>
</evidence>
<dbReference type="Proteomes" id="UP000516437">
    <property type="component" value="Chromosome 1"/>
</dbReference>
<protein>
    <submittedName>
        <fullName evidence="1">Uncharacterized protein</fullName>
    </submittedName>
</protein>
<keyword evidence="2" id="KW-1185">Reference proteome</keyword>
<reference evidence="1 2" key="1">
    <citation type="journal article" date="2019" name="Plant Biotechnol. J.">
        <title>The red bayberry genome and genetic basis of sex determination.</title>
        <authorList>
            <person name="Jia H.M."/>
            <person name="Jia H.J."/>
            <person name="Cai Q.L."/>
            <person name="Wang Y."/>
            <person name="Zhao H.B."/>
            <person name="Yang W.F."/>
            <person name="Wang G.Y."/>
            <person name="Li Y.H."/>
            <person name="Zhan D.L."/>
            <person name="Shen Y.T."/>
            <person name="Niu Q.F."/>
            <person name="Chang L."/>
            <person name="Qiu J."/>
            <person name="Zhao L."/>
            <person name="Xie H.B."/>
            <person name="Fu W.Y."/>
            <person name="Jin J."/>
            <person name="Li X.W."/>
            <person name="Jiao Y."/>
            <person name="Zhou C.C."/>
            <person name="Tu T."/>
            <person name="Chai C.Y."/>
            <person name="Gao J.L."/>
            <person name="Fan L.J."/>
            <person name="van de Weg E."/>
            <person name="Wang J.Y."/>
            <person name="Gao Z.S."/>
        </authorList>
    </citation>
    <scope>NUCLEOTIDE SEQUENCE [LARGE SCALE GENOMIC DNA]</scope>
    <source>
        <tissue evidence="1">Leaves</tissue>
    </source>
</reference>
<dbReference type="AlphaFoldDB" id="A0A6A1WLW9"/>
<dbReference type="EMBL" id="RXIC02000019">
    <property type="protein sequence ID" value="KAB1226279.1"/>
    <property type="molecule type" value="Genomic_DNA"/>
</dbReference>
<organism evidence="1 2">
    <name type="scientific">Morella rubra</name>
    <name type="common">Chinese bayberry</name>
    <dbReference type="NCBI Taxonomy" id="262757"/>
    <lineage>
        <taxon>Eukaryota</taxon>
        <taxon>Viridiplantae</taxon>
        <taxon>Streptophyta</taxon>
        <taxon>Embryophyta</taxon>
        <taxon>Tracheophyta</taxon>
        <taxon>Spermatophyta</taxon>
        <taxon>Magnoliopsida</taxon>
        <taxon>eudicotyledons</taxon>
        <taxon>Gunneridae</taxon>
        <taxon>Pentapetalae</taxon>
        <taxon>rosids</taxon>
        <taxon>fabids</taxon>
        <taxon>Fagales</taxon>
        <taxon>Myricaceae</taxon>
        <taxon>Morella</taxon>
    </lineage>
</organism>
<sequence length="105" mass="11821">MGNWQDLPLARWEHVKEDFLDAGTFPRTCVGGNDKGRVVANLLAELCHIAHTVTWQGKLRVIGCAGRLVKPHVSCMLDLRSYALMKLEAPKKHAGYVPSMCYWEI</sequence>
<comment type="caution">
    <text evidence="1">The sequence shown here is derived from an EMBL/GenBank/DDBJ whole genome shotgun (WGS) entry which is preliminary data.</text>
</comment>
<proteinExistence type="predicted"/>
<name>A0A6A1WLW9_9ROSI</name>